<dbReference type="Proteomes" id="UP001055072">
    <property type="component" value="Unassembled WGS sequence"/>
</dbReference>
<evidence type="ECO:0000313" key="1">
    <source>
        <dbReference type="EMBL" id="KAI0091262.1"/>
    </source>
</evidence>
<gene>
    <name evidence="1" type="ORF">BDY19DRAFT_1086277</name>
</gene>
<name>A0ACB8UA81_9APHY</name>
<keyword evidence="2" id="KW-1185">Reference proteome</keyword>
<evidence type="ECO:0000313" key="2">
    <source>
        <dbReference type="Proteomes" id="UP001055072"/>
    </source>
</evidence>
<dbReference type="EMBL" id="MU274906">
    <property type="protein sequence ID" value="KAI0091262.1"/>
    <property type="molecule type" value="Genomic_DNA"/>
</dbReference>
<accession>A0ACB8UA81</accession>
<organism evidence="1 2">
    <name type="scientific">Irpex rosettiformis</name>
    <dbReference type="NCBI Taxonomy" id="378272"/>
    <lineage>
        <taxon>Eukaryota</taxon>
        <taxon>Fungi</taxon>
        <taxon>Dikarya</taxon>
        <taxon>Basidiomycota</taxon>
        <taxon>Agaricomycotina</taxon>
        <taxon>Agaricomycetes</taxon>
        <taxon>Polyporales</taxon>
        <taxon>Irpicaceae</taxon>
        <taxon>Irpex</taxon>
    </lineage>
</organism>
<comment type="caution">
    <text evidence="1">The sequence shown here is derived from an EMBL/GenBank/DDBJ whole genome shotgun (WGS) entry which is preliminary data.</text>
</comment>
<sequence length="579" mass="66424">MSAAEMQRGDSSHSHFSSGSTVYDDEAAIDRIWRDDRRIWIPAGPSEDSRRTLVLCFDGTGDEFDSDNSNVVQLCSMLRKDDTTKQLVYYQAGIGTYAESSFTPFAYISSTLDEMFATKLGVHIQEGYEFLMQNYTRGDKICIFGFSRGAYTARALAGMLQKVGLLPLHNFQQVPFAYNMYKRDDPEGLELSELFKRTFCRQVHVDFLGVWDTVASVGAIPRYLPFVNENNSIRHLRHALALDERRIKFLPSYCVEPKKKARNGLQGDTDSPPPLRRISSDAKRYEDAINSQERATDVKEVWFAGVHCDVGGGSVKNNTPHALARIPLRWMIRECFRCDTGITFDAVMLQQIGLNVKRDKSGKVVLLDVPDRIPSSPPEDAPIQEKTTFAEFLGALAHLAWGIISAPFKRLFSIFRTSLHAATHAKHRRQVVPARRQEVIEYKLKDDIDENYEAAEEQKDALSPLYDQLTQNWLWVVMEYLPMRIKKQKAIVRDIENSEGFKWIVNRGRGRKIFKHEMKEGMRVHRSVKTRLEAGPIFFNGHYIPRVRPSIGPGKKREPRTLDHHEWNVDDPAYWEWVD</sequence>
<reference evidence="1" key="1">
    <citation type="journal article" date="2021" name="Environ. Microbiol.">
        <title>Gene family expansions and transcriptome signatures uncover fungal adaptations to wood decay.</title>
        <authorList>
            <person name="Hage H."/>
            <person name="Miyauchi S."/>
            <person name="Viragh M."/>
            <person name="Drula E."/>
            <person name="Min B."/>
            <person name="Chaduli D."/>
            <person name="Navarro D."/>
            <person name="Favel A."/>
            <person name="Norest M."/>
            <person name="Lesage-Meessen L."/>
            <person name="Balint B."/>
            <person name="Merenyi Z."/>
            <person name="de Eugenio L."/>
            <person name="Morin E."/>
            <person name="Martinez A.T."/>
            <person name="Baldrian P."/>
            <person name="Stursova M."/>
            <person name="Martinez M.J."/>
            <person name="Novotny C."/>
            <person name="Magnuson J.K."/>
            <person name="Spatafora J.W."/>
            <person name="Maurice S."/>
            <person name="Pangilinan J."/>
            <person name="Andreopoulos W."/>
            <person name="LaButti K."/>
            <person name="Hundley H."/>
            <person name="Na H."/>
            <person name="Kuo A."/>
            <person name="Barry K."/>
            <person name="Lipzen A."/>
            <person name="Henrissat B."/>
            <person name="Riley R."/>
            <person name="Ahrendt S."/>
            <person name="Nagy L.G."/>
            <person name="Grigoriev I.V."/>
            <person name="Martin F."/>
            <person name="Rosso M.N."/>
        </authorList>
    </citation>
    <scope>NUCLEOTIDE SEQUENCE</scope>
    <source>
        <strain evidence="1">CBS 384.51</strain>
    </source>
</reference>
<protein>
    <submittedName>
        <fullName evidence="1">Uncharacterized protein</fullName>
    </submittedName>
</protein>
<proteinExistence type="predicted"/>